<dbReference type="RefSeq" id="WP_135390692.1">
    <property type="nucleotide sequence ID" value="NZ_PGGK01000029.1"/>
</dbReference>
<proteinExistence type="predicted"/>
<dbReference type="InterPro" id="IPR016490">
    <property type="entry name" value="Tscrpt_reg_HTH_AF0396-typ3"/>
</dbReference>
<keyword evidence="3" id="KW-1185">Reference proteome</keyword>
<name>A0A4E0Q202_9EURY</name>
<dbReference type="PIRSF" id="PIRSF006692">
    <property type="entry name" value="TF_HTH_AF0396_prd"/>
    <property type="match status" value="1"/>
</dbReference>
<dbReference type="SUPFAM" id="SSF46785">
    <property type="entry name" value="Winged helix' DNA-binding domain"/>
    <property type="match status" value="1"/>
</dbReference>
<gene>
    <name evidence="2" type="ORF">CUN85_12910</name>
</gene>
<reference evidence="2 3" key="1">
    <citation type="submission" date="2017-11" db="EMBL/GenBank/DDBJ databases">
        <title>Isolation and Characterization of Methanogenic Archaea from Saline Meromictic Lake at Siberia.</title>
        <authorList>
            <person name="Shen Y."/>
            <person name="Huang H.-H."/>
            <person name="Lai M.-C."/>
            <person name="Chen S.-C."/>
        </authorList>
    </citation>
    <scope>NUCLEOTIDE SEQUENCE [LARGE SCALE GENOMIC DNA]</scope>
    <source>
        <strain evidence="2 3">SY-01</strain>
    </source>
</reference>
<feature type="domain" description="Methanogenesis regulatory protein FilR1 middle" evidence="1">
    <location>
        <begin position="125"/>
        <end position="253"/>
    </location>
</feature>
<accession>A0A4E0Q202</accession>
<evidence type="ECO:0000313" key="3">
    <source>
        <dbReference type="Proteomes" id="UP000297295"/>
    </source>
</evidence>
<dbReference type="InterPro" id="IPR036390">
    <property type="entry name" value="WH_DNA-bd_sf"/>
</dbReference>
<dbReference type="InterPro" id="IPR013561">
    <property type="entry name" value="FilR1_middle_dom"/>
</dbReference>
<dbReference type="Proteomes" id="UP000297295">
    <property type="component" value="Unassembled WGS sequence"/>
</dbReference>
<sequence length="260" mass="30460">MKKALLDVLFKSDKRKDLLLLLQDGKKNMETILNKLNSNRKSLIPQIRILEEHHLVTGSKDVYQLTRIGKLVVNEINPLLDTVQLFDNELDYWGTHNLDFLPASLLKRLSELRKCNVINPTLTEMYSINKEFHEAYKKSGSLFVITTFLFPNFVNLFSELIGNNVTTYIIVSDDLLHKIRKDHYDSFKLIAKSSLINFYVYPEEMGFMSFGFNNQYLLMRLLRNNKEVDDKQLLCSGSDTIRWASDFFEYYLKDSIHIEI</sequence>
<comment type="caution">
    <text evidence="2">The sequence shown here is derived from an EMBL/GenBank/DDBJ whole genome shotgun (WGS) entry which is preliminary data.</text>
</comment>
<organism evidence="2 3">
    <name type="scientific">Methanolobus halotolerans</name>
    <dbReference type="NCBI Taxonomy" id="2052935"/>
    <lineage>
        <taxon>Archaea</taxon>
        <taxon>Methanobacteriati</taxon>
        <taxon>Methanobacteriota</taxon>
        <taxon>Stenosarchaea group</taxon>
        <taxon>Methanomicrobia</taxon>
        <taxon>Methanosarcinales</taxon>
        <taxon>Methanosarcinaceae</taxon>
        <taxon>Methanolobus</taxon>
    </lineage>
</organism>
<dbReference type="OrthoDB" id="11410at2157"/>
<evidence type="ECO:0000313" key="2">
    <source>
        <dbReference type="EMBL" id="TGC06503.1"/>
    </source>
</evidence>
<protein>
    <submittedName>
        <fullName evidence="2">Transcriptional regulator</fullName>
    </submittedName>
</protein>
<dbReference type="AlphaFoldDB" id="A0A4E0Q202"/>
<dbReference type="Gene3D" id="1.10.10.10">
    <property type="entry name" value="Winged helix-like DNA-binding domain superfamily/Winged helix DNA-binding domain"/>
    <property type="match status" value="1"/>
</dbReference>
<dbReference type="Pfam" id="PF08350">
    <property type="entry name" value="FilR1_middle"/>
    <property type="match status" value="1"/>
</dbReference>
<evidence type="ECO:0000259" key="1">
    <source>
        <dbReference type="Pfam" id="PF08350"/>
    </source>
</evidence>
<dbReference type="EMBL" id="PGGK01000029">
    <property type="protein sequence ID" value="TGC06503.1"/>
    <property type="molecule type" value="Genomic_DNA"/>
</dbReference>
<dbReference type="InterPro" id="IPR036388">
    <property type="entry name" value="WH-like_DNA-bd_sf"/>
</dbReference>